<keyword evidence="2" id="KW-1185">Reference proteome</keyword>
<organism evidence="1 2">
    <name type="scientific">Gimesia alba</name>
    <dbReference type="NCBI Taxonomy" id="2527973"/>
    <lineage>
        <taxon>Bacteria</taxon>
        <taxon>Pseudomonadati</taxon>
        <taxon>Planctomycetota</taxon>
        <taxon>Planctomycetia</taxon>
        <taxon>Planctomycetales</taxon>
        <taxon>Planctomycetaceae</taxon>
        <taxon>Gimesia</taxon>
    </lineage>
</organism>
<dbReference type="KEGG" id="gaz:Pan241w_20120"/>
<accession>A0A517RDH2</accession>
<gene>
    <name evidence="1" type="ORF">Pan241w_20120</name>
</gene>
<proteinExistence type="predicted"/>
<dbReference type="Proteomes" id="UP000317171">
    <property type="component" value="Chromosome"/>
</dbReference>
<dbReference type="AlphaFoldDB" id="A0A517RDH2"/>
<protein>
    <submittedName>
        <fullName evidence="1">Uncharacterized protein</fullName>
    </submittedName>
</protein>
<evidence type="ECO:0000313" key="1">
    <source>
        <dbReference type="EMBL" id="QDT41932.1"/>
    </source>
</evidence>
<evidence type="ECO:0000313" key="2">
    <source>
        <dbReference type="Proteomes" id="UP000317171"/>
    </source>
</evidence>
<name>A0A517RDH2_9PLAN</name>
<sequence>MVRGRHRVGFVERWFTLAFTGGQVVFINSNASLQMEGTGANALRLISLSCWHSTQNKISRMALAAVNSDLGKVAALGITFKTNQ</sequence>
<dbReference type="EMBL" id="CP036269">
    <property type="protein sequence ID" value="QDT41932.1"/>
    <property type="molecule type" value="Genomic_DNA"/>
</dbReference>
<reference evidence="1 2" key="1">
    <citation type="submission" date="2019-02" db="EMBL/GenBank/DDBJ databases">
        <title>Deep-cultivation of Planctomycetes and their phenomic and genomic characterization uncovers novel biology.</title>
        <authorList>
            <person name="Wiegand S."/>
            <person name="Jogler M."/>
            <person name="Boedeker C."/>
            <person name="Pinto D."/>
            <person name="Vollmers J."/>
            <person name="Rivas-Marin E."/>
            <person name="Kohn T."/>
            <person name="Peeters S.H."/>
            <person name="Heuer A."/>
            <person name="Rast P."/>
            <person name="Oberbeckmann S."/>
            <person name="Bunk B."/>
            <person name="Jeske O."/>
            <person name="Meyerdierks A."/>
            <person name="Storesund J.E."/>
            <person name="Kallscheuer N."/>
            <person name="Luecker S."/>
            <person name="Lage O.M."/>
            <person name="Pohl T."/>
            <person name="Merkel B.J."/>
            <person name="Hornburger P."/>
            <person name="Mueller R.-W."/>
            <person name="Bruemmer F."/>
            <person name="Labrenz M."/>
            <person name="Spormann A.M."/>
            <person name="Op den Camp H."/>
            <person name="Overmann J."/>
            <person name="Amann R."/>
            <person name="Jetten M.S.M."/>
            <person name="Mascher T."/>
            <person name="Medema M.H."/>
            <person name="Devos D.P."/>
            <person name="Kaster A.-K."/>
            <person name="Ovreas L."/>
            <person name="Rohde M."/>
            <person name="Galperin M.Y."/>
            <person name="Jogler C."/>
        </authorList>
    </citation>
    <scope>NUCLEOTIDE SEQUENCE [LARGE SCALE GENOMIC DNA]</scope>
    <source>
        <strain evidence="1 2">Pan241w</strain>
    </source>
</reference>